<name>A0AAV9N0E3_9EURO</name>
<dbReference type="Pfam" id="PF00857">
    <property type="entry name" value="Isochorismatase"/>
    <property type="match status" value="1"/>
</dbReference>
<keyword evidence="5" id="KW-1185">Reference proteome</keyword>
<dbReference type="PANTHER" id="PTHR43540">
    <property type="entry name" value="PEROXYUREIDOACRYLATE/UREIDOACRYLATE AMIDOHYDROLASE-RELATED"/>
    <property type="match status" value="1"/>
</dbReference>
<sequence length="226" mass="25336">MSYRDTQPKPVFFTFSDTIMASKTALVLIDVYNDFLHPNGKLYGGLAESLKDSNTIEHLEAVLDAARKHNIPTFYSLHQQYRKGKYAGFEHQNAMLQSIQQNQAFEEGAFGSEVFKSLAPNVEKGDTLNVSQKHLADYAPGSSFENTDLDWLLRQHSITHLVFAGLVVNSCIETTAREANERGYNITMLSDATAGWSTEGKNASVQHSWPAFASQILETRKWIETL</sequence>
<dbReference type="InterPro" id="IPR050272">
    <property type="entry name" value="Isochorismatase-like_hydrls"/>
</dbReference>
<evidence type="ECO:0000313" key="4">
    <source>
        <dbReference type="EMBL" id="KAK5046278.1"/>
    </source>
</evidence>
<dbReference type="InterPro" id="IPR000868">
    <property type="entry name" value="Isochorismatase-like_dom"/>
</dbReference>
<dbReference type="SUPFAM" id="SSF52499">
    <property type="entry name" value="Isochorismatase-like hydrolases"/>
    <property type="match status" value="1"/>
</dbReference>
<keyword evidence="2" id="KW-0378">Hydrolase</keyword>
<dbReference type="CDD" id="cd00431">
    <property type="entry name" value="cysteine_hydrolases"/>
    <property type="match status" value="1"/>
</dbReference>
<evidence type="ECO:0000259" key="3">
    <source>
        <dbReference type="Pfam" id="PF00857"/>
    </source>
</evidence>
<evidence type="ECO:0000256" key="2">
    <source>
        <dbReference type="ARBA" id="ARBA00022801"/>
    </source>
</evidence>
<reference evidence="4 5" key="1">
    <citation type="submission" date="2023-08" db="EMBL/GenBank/DDBJ databases">
        <title>Black Yeasts Isolated from many extreme environments.</title>
        <authorList>
            <person name="Coleine C."/>
            <person name="Stajich J.E."/>
            <person name="Selbmann L."/>
        </authorList>
    </citation>
    <scope>NUCLEOTIDE SEQUENCE [LARGE SCALE GENOMIC DNA]</scope>
    <source>
        <strain evidence="4 5">CCFEE 5792</strain>
    </source>
</reference>
<dbReference type="GeneID" id="89976584"/>
<evidence type="ECO:0000256" key="1">
    <source>
        <dbReference type="ARBA" id="ARBA00006336"/>
    </source>
</evidence>
<dbReference type="RefSeq" id="XP_064701872.1">
    <property type="nucleotide sequence ID" value="XM_064851967.1"/>
</dbReference>
<dbReference type="EMBL" id="JAVRRD010000031">
    <property type="protein sequence ID" value="KAK5046278.1"/>
    <property type="molecule type" value="Genomic_DNA"/>
</dbReference>
<feature type="domain" description="Isochorismatase-like" evidence="3">
    <location>
        <begin position="24"/>
        <end position="213"/>
    </location>
</feature>
<accession>A0AAV9N0E3</accession>
<evidence type="ECO:0000313" key="5">
    <source>
        <dbReference type="Proteomes" id="UP001358417"/>
    </source>
</evidence>
<comment type="caution">
    <text evidence="4">The sequence shown here is derived from an EMBL/GenBank/DDBJ whole genome shotgun (WGS) entry which is preliminary data.</text>
</comment>
<comment type="similarity">
    <text evidence="1">Belongs to the isochorismatase family.</text>
</comment>
<dbReference type="AlphaFoldDB" id="A0AAV9N0E3"/>
<dbReference type="InterPro" id="IPR036380">
    <property type="entry name" value="Isochorismatase-like_sf"/>
</dbReference>
<dbReference type="PANTHER" id="PTHR43540:SF16">
    <property type="entry name" value="ISOCHORISMATASE-LIKE DOMAIN-CONTAINING PROTEIN"/>
    <property type="match status" value="1"/>
</dbReference>
<dbReference type="GO" id="GO:0016787">
    <property type="term" value="F:hydrolase activity"/>
    <property type="evidence" value="ECO:0007669"/>
    <property type="project" value="UniProtKB-KW"/>
</dbReference>
<dbReference type="Gene3D" id="3.40.50.850">
    <property type="entry name" value="Isochorismatase-like"/>
    <property type="match status" value="1"/>
</dbReference>
<protein>
    <recommendedName>
        <fullName evidence="3">Isochorismatase-like domain-containing protein</fullName>
    </recommendedName>
</protein>
<dbReference type="Proteomes" id="UP001358417">
    <property type="component" value="Unassembled WGS sequence"/>
</dbReference>
<gene>
    <name evidence="4" type="ORF">LTR84_008421</name>
</gene>
<organism evidence="4 5">
    <name type="scientific">Exophiala bonariae</name>
    <dbReference type="NCBI Taxonomy" id="1690606"/>
    <lineage>
        <taxon>Eukaryota</taxon>
        <taxon>Fungi</taxon>
        <taxon>Dikarya</taxon>
        <taxon>Ascomycota</taxon>
        <taxon>Pezizomycotina</taxon>
        <taxon>Eurotiomycetes</taxon>
        <taxon>Chaetothyriomycetidae</taxon>
        <taxon>Chaetothyriales</taxon>
        <taxon>Herpotrichiellaceae</taxon>
        <taxon>Exophiala</taxon>
    </lineage>
</organism>
<proteinExistence type="inferred from homology"/>